<dbReference type="Pfam" id="PF01547">
    <property type="entry name" value="SBP_bac_1"/>
    <property type="match status" value="1"/>
</dbReference>
<dbReference type="Gene3D" id="3.40.190.10">
    <property type="entry name" value="Periplasmic binding protein-like II"/>
    <property type="match status" value="2"/>
</dbReference>
<gene>
    <name evidence="2" type="ORF">D7Z26_13880</name>
</gene>
<dbReference type="PANTHER" id="PTHR43649">
    <property type="entry name" value="ARABINOSE-BINDING PROTEIN-RELATED"/>
    <property type="match status" value="1"/>
</dbReference>
<keyword evidence="3" id="KW-1185">Reference proteome</keyword>
<evidence type="ECO:0000256" key="1">
    <source>
        <dbReference type="SAM" id="MobiDB-lite"/>
    </source>
</evidence>
<dbReference type="AlphaFoldDB" id="A0A494XX07"/>
<sequence>MVAESPFYNLICKHITLGGNKVKKTMLLSLVLTVMIVVAGCGKNSSTSNNSPSEPAATTSAEAQPSSSSAASESASSAPEDQPAELSVLVFESPNLTAQFWDGAIKRFTDKHPNIKINKIVSPDLDRTKYAKQLLASGQFPDVLMSIDVQDFTNSKSLLPIDDKYLSKVPGAEGNAINGKVYQLPWGAQTIPYIYYNKKMFADAGATEPKTWAEFLDVIAKLKKAGFTPLLNGGGKDTWATTFLLDGIISTDVFTQDPDWVTKRKNGEVKFSDPLFKNAVKKWKSLYDSKSFNSDGLSIDYSLLQDAFLKGKGAMYPMGSWFVAAADAQKDIDVGVFTVPTDDGSIVIPYSVGGPASVSASTKYPEAAQMFATEFVTDAQNVVEIVKSDALIPLDGQTVDYQYSPLFQRVIDLIGQGKKVNAFSWENGDASMIAGMKDEMNKTAQNIILGKSVDSELAALDAKWEQTSARSK</sequence>
<protein>
    <submittedName>
        <fullName evidence="2">Extracellular solute-binding protein</fullName>
    </submittedName>
</protein>
<dbReference type="InterPro" id="IPR050490">
    <property type="entry name" value="Bact_solute-bd_prot1"/>
</dbReference>
<accession>A0A494XX07</accession>
<evidence type="ECO:0000313" key="3">
    <source>
        <dbReference type="Proteomes" id="UP000282076"/>
    </source>
</evidence>
<evidence type="ECO:0000313" key="2">
    <source>
        <dbReference type="EMBL" id="RKP54435.1"/>
    </source>
</evidence>
<comment type="caution">
    <text evidence="2">The sequence shown here is derived from an EMBL/GenBank/DDBJ whole genome shotgun (WGS) entry which is preliminary data.</text>
</comment>
<dbReference type="InterPro" id="IPR006059">
    <property type="entry name" value="SBP"/>
</dbReference>
<dbReference type="Proteomes" id="UP000282076">
    <property type="component" value="Unassembled WGS sequence"/>
</dbReference>
<name>A0A494XX07_9BACL</name>
<dbReference type="SUPFAM" id="SSF53850">
    <property type="entry name" value="Periplasmic binding protein-like II"/>
    <property type="match status" value="1"/>
</dbReference>
<proteinExistence type="predicted"/>
<dbReference type="EMBL" id="RBZM01000005">
    <property type="protein sequence ID" value="RKP54435.1"/>
    <property type="molecule type" value="Genomic_DNA"/>
</dbReference>
<reference evidence="2 3" key="1">
    <citation type="submission" date="2018-10" db="EMBL/GenBank/DDBJ databases">
        <title>Cohnella sp. M2MS4P-1, whole genome shotgun sequence.</title>
        <authorList>
            <person name="Tuo L."/>
        </authorList>
    </citation>
    <scope>NUCLEOTIDE SEQUENCE [LARGE SCALE GENOMIC DNA]</scope>
    <source>
        <strain evidence="2 3">M2MS4P-1</strain>
    </source>
</reference>
<feature type="region of interest" description="Disordered" evidence="1">
    <location>
        <begin position="44"/>
        <end position="78"/>
    </location>
</feature>
<organism evidence="2 3">
    <name type="scientific">Cohnella endophytica</name>
    <dbReference type="NCBI Taxonomy" id="2419778"/>
    <lineage>
        <taxon>Bacteria</taxon>
        <taxon>Bacillati</taxon>
        <taxon>Bacillota</taxon>
        <taxon>Bacilli</taxon>
        <taxon>Bacillales</taxon>
        <taxon>Paenibacillaceae</taxon>
        <taxon>Cohnella</taxon>
    </lineage>
</organism>